<gene>
    <name evidence="2" type="ORF">PUN28_008431</name>
</gene>
<dbReference type="AlphaFoldDB" id="A0AAW2G133"/>
<keyword evidence="3" id="KW-1185">Reference proteome</keyword>
<proteinExistence type="predicted"/>
<sequence>MEHNRSRERGRAGGGSEGTTTLTWLSSTMAHRADIAMPWHDGCLYEAVIYFIIGVAQLKWDNEAMRFRKVITRRKGRKTIVNFSSLSLRGCRRTRGGRCVFRYEITASSL</sequence>
<feature type="compositionally biased region" description="Basic and acidic residues" evidence="1">
    <location>
        <begin position="1"/>
        <end position="11"/>
    </location>
</feature>
<accession>A0AAW2G133</accession>
<protein>
    <submittedName>
        <fullName evidence="2">Uncharacterized protein</fullName>
    </submittedName>
</protein>
<dbReference type="EMBL" id="JADYXP020000007">
    <property type="protein sequence ID" value="KAL0120749.1"/>
    <property type="molecule type" value="Genomic_DNA"/>
</dbReference>
<evidence type="ECO:0000313" key="2">
    <source>
        <dbReference type="EMBL" id="KAL0120749.1"/>
    </source>
</evidence>
<dbReference type="Proteomes" id="UP001430953">
    <property type="component" value="Unassembled WGS sequence"/>
</dbReference>
<feature type="region of interest" description="Disordered" evidence="1">
    <location>
        <begin position="1"/>
        <end position="20"/>
    </location>
</feature>
<organism evidence="2 3">
    <name type="scientific">Cardiocondyla obscurior</name>
    <dbReference type="NCBI Taxonomy" id="286306"/>
    <lineage>
        <taxon>Eukaryota</taxon>
        <taxon>Metazoa</taxon>
        <taxon>Ecdysozoa</taxon>
        <taxon>Arthropoda</taxon>
        <taxon>Hexapoda</taxon>
        <taxon>Insecta</taxon>
        <taxon>Pterygota</taxon>
        <taxon>Neoptera</taxon>
        <taxon>Endopterygota</taxon>
        <taxon>Hymenoptera</taxon>
        <taxon>Apocrita</taxon>
        <taxon>Aculeata</taxon>
        <taxon>Formicoidea</taxon>
        <taxon>Formicidae</taxon>
        <taxon>Myrmicinae</taxon>
        <taxon>Cardiocondyla</taxon>
    </lineage>
</organism>
<name>A0AAW2G133_9HYME</name>
<evidence type="ECO:0000256" key="1">
    <source>
        <dbReference type="SAM" id="MobiDB-lite"/>
    </source>
</evidence>
<reference evidence="2 3" key="1">
    <citation type="submission" date="2023-03" db="EMBL/GenBank/DDBJ databases">
        <title>High recombination rates correlate with genetic variation in Cardiocondyla obscurior ants.</title>
        <authorList>
            <person name="Errbii M."/>
        </authorList>
    </citation>
    <scope>NUCLEOTIDE SEQUENCE [LARGE SCALE GENOMIC DNA]</scope>
    <source>
        <strain evidence="2">Alpha-2009</strain>
        <tissue evidence="2">Whole body</tissue>
    </source>
</reference>
<evidence type="ECO:0000313" key="3">
    <source>
        <dbReference type="Proteomes" id="UP001430953"/>
    </source>
</evidence>
<comment type="caution">
    <text evidence="2">The sequence shown here is derived from an EMBL/GenBank/DDBJ whole genome shotgun (WGS) entry which is preliminary data.</text>
</comment>